<comment type="similarity">
    <text evidence="2">Belongs to the TMC family.</text>
</comment>
<feature type="transmembrane region" description="Helical" evidence="7">
    <location>
        <begin position="579"/>
        <end position="598"/>
    </location>
</feature>
<organism evidence="9">
    <name type="scientific">Clastoptera arizonana</name>
    <name type="common">Arizona spittle bug</name>
    <dbReference type="NCBI Taxonomy" id="38151"/>
    <lineage>
        <taxon>Eukaryota</taxon>
        <taxon>Metazoa</taxon>
        <taxon>Ecdysozoa</taxon>
        <taxon>Arthropoda</taxon>
        <taxon>Hexapoda</taxon>
        <taxon>Insecta</taxon>
        <taxon>Pterygota</taxon>
        <taxon>Neoptera</taxon>
        <taxon>Paraneoptera</taxon>
        <taxon>Hemiptera</taxon>
        <taxon>Auchenorrhyncha</taxon>
        <taxon>Cercopoidea</taxon>
        <taxon>Clastopteridae</taxon>
        <taxon>Clastoptera</taxon>
    </lineage>
</organism>
<dbReference type="Pfam" id="PF07810">
    <property type="entry name" value="TMC"/>
    <property type="match status" value="1"/>
</dbReference>
<evidence type="ECO:0000256" key="5">
    <source>
        <dbReference type="ARBA" id="ARBA00023136"/>
    </source>
</evidence>
<dbReference type="GO" id="GO:0008381">
    <property type="term" value="F:mechanosensitive monoatomic ion channel activity"/>
    <property type="evidence" value="ECO:0007669"/>
    <property type="project" value="TreeGrafter"/>
</dbReference>
<dbReference type="GO" id="GO:0005886">
    <property type="term" value="C:plasma membrane"/>
    <property type="evidence" value="ECO:0007669"/>
    <property type="project" value="InterPro"/>
</dbReference>
<evidence type="ECO:0000256" key="1">
    <source>
        <dbReference type="ARBA" id="ARBA00004141"/>
    </source>
</evidence>
<dbReference type="PANTHER" id="PTHR23302:SF24">
    <property type="entry name" value="TMC DOMAIN-CONTAINING PROTEIN"/>
    <property type="match status" value="1"/>
</dbReference>
<evidence type="ECO:0000259" key="8">
    <source>
        <dbReference type="Pfam" id="PF07810"/>
    </source>
</evidence>
<keyword evidence="4 7" id="KW-1133">Transmembrane helix</keyword>
<dbReference type="EMBL" id="GEDC01009866">
    <property type="protein sequence ID" value="JAS27432.1"/>
    <property type="molecule type" value="Transcribed_RNA"/>
</dbReference>
<feature type="transmembrane region" description="Helical" evidence="7">
    <location>
        <begin position="289"/>
        <end position="307"/>
    </location>
</feature>
<feature type="transmembrane region" description="Helical" evidence="7">
    <location>
        <begin position="183"/>
        <end position="216"/>
    </location>
</feature>
<keyword evidence="3 7" id="KW-0812">Transmembrane</keyword>
<sequence>MSGGDRKKRSSRGTGWEEAGAEFYQESYPGDVDLEVFQRDPHHIATLLPSKQNRVATTKKRTEAKATLKRRTSVSRSRYHSTNRQGTTQTNDIQVSMMPDLSENLSNEERMWEEMMLIKAMPVSMTQKKELKAKLQSADTFRLQGLKQFKWRRRKMWEHFKTRWKETYSKLELWQYSLKKIEGYFGTGVVAFFLFVKWLMFLNLAITVMMASFILVPTLLMEAPEPQPCETIATVQCCSEIYLYNRSHTSVSLIDFVQGTGWMETTFLFYGIYPNSILHSEIVNYNLRLAYILTAIAYFLISFIAILKSAAHGFKERLVEGEGQFYQYCNLVFGGWDFCIHNEQSAIIKHKALFLEIKGSLESERREEEKRNRSKDERIKLMGIRTLVNLIVLIILISAGILIYFVFQFTTNSIRSGKFSNKLHKLLLEFAPSMCIVSLNLVVPLIFNYLVTFEHYTPIYVVRISLLRTILLRLSSLIVLFTSLHLLIRCKPEENECTSTECKTPLCWESYVGQQLYKLVILDSVSNIMVTFFVNFPRMLLAKHINCRLARWLGSQEFELPKHVLDVVYSQTLCWFGSFYAPLLPAIATVLFFITFNVKKFSCLVNCSPSTTIYRASRSNSMFMSVLLISFAAAVLPWAYTIAELTPSKSCGPFRGQPTVWWIMEDTFRNLPSWLRSLADFCTTAAFAIPLFIILILCLYYYYAVAAANKHMVAVLKKQLVLEGHDKQFLLNRLSAFIKQQQERHKAAARSVEVPN</sequence>
<evidence type="ECO:0000256" key="7">
    <source>
        <dbReference type="SAM" id="Phobius"/>
    </source>
</evidence>
<feature type="compositionally biased region" description="Polar residues" evidence="6">
    <location>
        <begin position="82"/>
        <end position="91"/>
    </location>
</feature>
<feature type="region of interest" description="Disordered" evidence="6">
    <location>
        <begin position="1"/>
        <end position="22"/>
    </location>
</feature>
<proteinExistence type="inferred from homology"/>
<feature type="transmembrane region" description="Helical" evidence="7">
    <location>
        <begin position="678"/>
        <end position="703"/>
    </location>
</feature>
<evidence type="ECO:0000256" key="4">
    <source>
        <dbReference type="ARBA" id="ARBA00022989"/>
    </source>
</evidence>
<feature type="domain" description="TMC" evidence="8">
    <location>
        <begin position="507"/>
        <end position="617"/>
    </location>
</feature>
<reference evidence="9" key="1">
    <citation type="submission" date="2015-12" db="EMBL/GenBank/DDBJ databases">
        <title>De novo transcriptome assembly of four potential Pierce s Disease insect vectors from Arizona vineyards.</title>
        <authorList>
            <person name="Tassone E.E."/>
        </authorList>
    </citation>
    <scope>NUCLEOTIDE SEQUENCE</scope>
</reference>
<feature type="transmembrane region" description="Helical" evidence="7">
    <location>
        <begin position="430"/>
        <end position="450"/>
    </location>
</feature>
<dbReference type="PANTHER" id="PTHR23302">
    <property type="entry name" value="TRANSMEMBRANE CHANNEL-RELATED"/>
    <property type="match status" value="1"/>
</dbReference>
<feature type="compositionally biased region" description="Basic residues" evidence="6">
    <location>
        <begin position="67"/>
        <end position="81"/>
    </location>
</feature>
<evidence type="ECO:0000313" key="9">
    <source>
        <dbReference type="EMBL" id="JAS27432.1"/>
    </source>
</evidence>
<feature type="compositionally biased region" description="Basic residues" evidence="6">
    <location>
        <begin position="1"/>
        <end position="11"/>
    </location>
</feature>
<accession>A0A1B6DP36</accession>
<comment type="subcellular location">
    <subcellularLocation>
        <location evidence="1">Membrane</location>
        <topology evidence="1">Multi-pass membrane protein</topology>
    </subcellularLocation>
</comment>
<evidence type="ECO:0000256" key="3">
    <source>
        <dbReference type="ARBA" id="ARBA00022692"/>
    </source>
</evidence>
<evidence type="ECO:0000256" key="6">
    <source>
        <dbReference type="SAM" id="MobiDB-lite"/>
    </source>
</evidence>
<keyword evidence="5 7" id="KW-0472">Membrane</keyword>
<evidence type="ECO:0000256" key="2">
    <source>
        <dbReference type="ARBA" id="ARBA00006510"/>
    </source>
</evidence>
<feature type="region of interest" description="Disordered" evidence="6">
    <location>
        <begin position="54"/>
        <end position="91"/>
    </location>
</feature>
<protein>
    <recommendedName>
        <fullName evidence="8">TMC domain-containing protein</fullName>
    </recommendedName>
</protein>
<name>A0A1B6DP36_9HEMI</name>
<feature type="transmembrane region" description="Helical" evidence="7">
    <location>
        <begin position="387"/>
        <end position="410"/>
    </location>
</feature>
<dbReference type="AlphaFoldDB" id="A0A1B6DP36"/>
<dbReference type="InterPro" id="IPR012496">
    <property type="entry name" value="TMC_dom"/>
</dbReference>
<feature type="transmembrane region" description="Helical" evidence="7">
    <location>
        <begin position="470"/>
        <end position="488"/>
    </location>
</feature>
<feature type="transmembrane region" description="Helical" evidence="7">
    <location>
        <begin position="619"/>
        <end position="640"/>
    </location>
</feature>
<dbReference type="InterPro" id="IPR038900">
    <property type="entry name" value="TMC"/>
</dbReference>
<gene>
    <name evidence="9" type="ORF">g.10802</name>
</gene>